<dbReference type="Pfam" id="PF00226">
    <property type="entry name" value="DnaJ"/>
    <property type="match status" value="1"/>
</dbReference>
<name>A0A8J2LG24_9HEXA</name>
<evidence type="ECO:0000313" key="5">
    <source>
        <dbReference type="Proteomes" id="UP000708208"/>
    </source>
</evidence>
<proteinExistence type="predicted"/>
<evidence type="ECO:0000259" key="3">
    <source>
        <dbReference type="PROSITE" id="PS50076"/>
    </source>
</evidence>
<feature type="region of interest" description="Disordered" evidence="2">
    <location>
        <begin position="60"/>
        <end position="83"/>
    </location>
</feature>
<gene>
    <name evidence="4" type="ORF">AFUS01_LOCUS42031</name>
</gene>
<dbReference type="PROSITE" id="PS50076">
    <property type="entry name" value="DNAJ_2"/>
    <property type="match status" value="1"/>
</dbReference>
<dbReference type="EMBL" id="CAJVCH010564539">
    <property type="protein sequence ID" value="CAG7832344.1"/>
    <property type="molecule type" value="Genomic_DNA"/>
</dbReference>
<protein>
    <recommendedName>
        <fullName evidence="3">J domain-containing protein</fullName>
    </recommendedName>
</protein>
<feature type="compositionally biased region" description="Basic and acidic residues" evidence="2">
    <location>
        <begin position="60"/>
        <end position="69"/>
    </location>
</feature>
<dbReference type="PANTHER" id="PTHR45168">
    <property type="entry name" value="DNAJ HOMOLOG SUBFAMILY B MEMBER 2"/>
    <property type="match status" value="1"/>
</dbReference>
<dbReference type="InterPro" id="IPR018253">
    <property type="entry name" value="DnaJ_domain_CS"/>
</dbReference>
<dbReference type="GO" id="GO:0030544">
    <property type="term" value="F:Hsp70 protein binding"/>
    <property type="evidence" value="ECO:0007669"/>
    <property type="project" value="InterPro"/>
</dbReference>
<dbReference type="AlphaFoldDB" id="A0A8J2LG24"/>
<comment type="caution">
    <text evidence="4">The sequence shown here is derived from an EMBL/GenBank/DDBJ whole genome shotgun (WGS) entry which is preliminary data.</text>
</comment>
<dbReference type="PROSITE" id="PS00636">
    <property type="entry name" value="DNAJ_1"/>
    <property type="match status" value="1"/>
</dbReference>
<evidence type="ECO:0000313" key="4">
    <source>
        <dbReference type="EMBL" id="CAG7832344.1"/>
    </source>
</evidence>
<dbReference type="SMART" id="SM00271">
    <property type="entry name" value="DnaJ"/>
    <property type="match status" value="1"/>
</dbReference>
<evidence type="ECO:0000256" key="2">
    <source>
        <dbReference type="SAM" id="MobiDB-lite"/>
    </source>
</evidence>
<dbReference type="CDD" id="cd06257">
    <property type="entry name" value="DnaJ"/>
    <property type="match status" value="1"/>
</dbReference>
<dbReference type="Proteomes" id="UP000708208">
    <property type="component" value="Unassembled WGS sequence"/>
</dbReference>
<accession>A0A8J2LG24</accession>
<keyword evidence="1" id="KW-0143">Chaperone</keyword>
<dbReference type="InterPro" id="IPR001623">
    <property type="entry name" value="DnaJ_domain"/>
</dbReference>
<evidence type="ECO:0000256" key="1">
    <source>
        <dbReference type="ARBA" id="ARBA00023186"/>
    </source>
</evidence>
<dbReference type="GO" id="GO:0051082">
    <property type="term" value="F:unfolded protein binding"/>
    <property type="evidence" value="ECO:0007669"/>
    <property type="project" value="InterPro"/>
</dbReference>
<sequence length="219" mass="25091">MEDYYGVLGLSQNASPDDIRKAYRKLALQWHPDKNPENSDIATRKFKQIAEAYEVLSDENRRQSYDRARANPAPAESPYYQSNNMRHPAEDVFTFHFRSPEEIFREFFGDSNPFSDMLVGSMAPFFGLATGTAFPGFETFNHDHRSSLFPRNSSRNSESFAVSTSTTTTIMNGKKVTKVTQIENGVETTTVYENDVLKSKNVRNLKEKEKSKSKLRIKY</sequence>
<reference evidence="4" key="1">
    <citation type="submission" date="2021-06" db="EMBL/GenBank/DDBJ databases">
        <authorList>
            <person name="Hodson N. C."/>
            <person name="Mongue J. A."/>
            <person name="Jaron S. K."/>
        </authorList>
    </citation>
    <scope>NUCLEOTIDE SEQUENCE</scope>
</reference>
<keyword evidence="5" id="KW-1185">Reference proteome</keyword>
<dbReference type="InterPro" id="IPR043183">
    <property type="entry name" value="DNJB2/6-like"/>
</dbReference>
<feature type="domain" description="J" evidence="3">
    <location>
        <begin position="3"/>
        <end position="69"/>
    </location>
</feature>
<dbReference type="PANTHER" id="PTHR45168:SF4">
    <property type="entry name" value="SIMILAR TO DNAJ HOMOLOG SUBFAMILY B MEMBER 6 (HEAT SHOCK PROTEIN J2) (HSJ-2) (MRJ) (MDJ4)"/>
    <property type="match status" value="1"/>
</dbReference>
<dbReference type="OrthoDB" id="10250354at2759"/>
<organism evidence="4 5">
    <name type="scientific">Allacma fusca</name>
    <dbReference type="NCBI Taxonomy" id="39272"/>
    <lineage>
        <taxon>Eukaryota</taxon>
        <taxon>Metazoa</taxon>
        <taxon>Ecdysozoa</taxon>
        <taxon>Arthropoda</taxon>
        <taxon>Hexapoda</taxon>
        <taxon>Collembola</taxon>
        <taxon>Symphypleona</taxon>
        <taxon>Sminthuridae</taxon>
        <taxon>Allacma</taxon>
    </lineage>
</organism>